<evidence type="ECO:0000313" key="4">
    <source>
        <dbReference type="Proteomes" id="UP000230084"/>
    </source>
</evidence>
<feature type="transmembrane region" description="Helical" evidence="1">
    <location>
        <begin position="74"/>
        <end position="94"/>
    </location>
</feature>
<reference evidence="3 4" key="1">
    <citation type="submission" date="2017-09" db="EMBL/GenBank/DDBJ databases">
        <title>Depth-based differentiation of microbial function through sediment-hosted aquifers and enrichment of novel symbionts in the deep terrestrial subsurface.</title>
        <authorList>
            <person name="Probst A.J."/>
            <person name="Ladd B."/>
            <person name="Jarett J.K."/>
            <person name="Geller-Mcgrath D.E."/>
            <person name="Sieber C.M."/>
            <person name="Emerson J.B."/>
            <person name="Anantharaman K."/>
            <person name="Thomas B.C."/>
            <person name="Malmstrom R."/>
            <person name="Stieglmeier M."/>
            <person name="Klingl A."/>
            <person name="Woyke T."/>
            <person name="Ryan C.M."/>
            <person name="Banfield J.F."/>
        </authorList>
    </citation>
    <scope>NUCLEOTIDE SEQUENCE [LARGE SCALE GENOMIC DNA]</scope>
    <source>
        <strain evidence="3">CG10_big_fil_rev_8_21_14_0_10_50_16</strain>
    </source>
</reference>
<dbReference type="InterPro" id="IPR001763">
    <property type="entry name" value="Rhodanese-like_dom"/>
</dbReference>
<dbReference type="EMBL" id="PCYM01000003">
    <property type="protein sequence ID" value="PIR47672.1"/>
    <property type="molecule type" value="Genomic_DNA"/>
</dbReference>
<dbReference type="PANTHER" id="PTHR43031:SF1">
    <property type="entry name" value="PYRIDINE NUCLEOTIDE-DISULPHIDE OXIDOREDUCTASE"/>
    <property type="match status" value="1"/>
</dbReference>
<evidence type="ECO:0000256" key="1">
    <source>
        <dbReference type="SAM" id="Phobius"/>
    </source>
</evidence>
<dbReference type="PROSITE" id="PS50206">
    <property type="entry name" value="RHODANESE_3"/>
    <property type="match status" value="2"/>
</dbReference>
<name>A0A2H0RM97_9BACT</name>
<dbReference type="CDD" id="cd00158">
    <property type="entry name" value="RHOD"/>
    <property type="match status" value="2"/>
</dbReference>
<organism evidence="3 4">
    <name type="scientific">Candidatus Uhrbacteria bacterium CG10_big_fil_rev_8_21_14_0_10_50_16</name>
    <dbReference type="NCBI Taxonomy" id="1975039"/>
    <lineage>
        <taxon>Bacteria</taxon>
        <taxon>Candidatus Uhriibacteriota</taxon>
    </lineage>
</organism>
<accession>A0A2H0RM97</accession>
<sequence>MKRSATRCLSWIGLALVLVSPQVVYALPPPDFIFGFGSQFMQLFSFVVLVVGVMASAMLRGSTHLYYVLRRHKIQFALGVLVVILISLLAAFVMNRMLFYRAQDKYTQEVRQSLEDRIDANDVVPAAPTPQITYLEAHPDMPLVLSNESFAAVDLNQVFVLDAREDEEYEIGRFPKSTHVRFADLLAGAWTELPTDKEIVVLCWSGIRGEEVTSFLRTKGLATRYLKEGADGWVRFGGLWDGEIAFSHVYSQERYSRTYTTSDVRALVATGALLVDAREEESFVRSGIAGSIHITSIFTPTAAMDSLLDRVPPRSTVITVCDDFVSCFDAKIVGIKLEQRGHLFLGRYAAPYEY</sequence>
<dbReference type="PANTHER" id="PTHR43031">
    <property type="entry name" value="FAD-DEPENDENT OXIDOREDUCTASE"/>
    <property type="match status" value="1"/>
</dbReference>
<dbReference type="SUPFAM" id="SSF52821">
    <property type="entry name" value="Rhodanese/Cell cycle control phosphatase"/>
    <property type="match status" value="2"/>
</dbReference>
<proteinExistence type="predicted"/>
<keyword evidence="1" id="KW-0812">Transmembrane</keyword>
<dbReference type="Proteomes" id="UP000230084">
    <property type="component" value="Unassembled WGS sequence"/>
</dbReference>
<dbReference type="InterPro" id="IPR036873">
    <property type="entry name" value="Rhodanese-like_dom_sf"/>
</dbReference>
<feature type="domain" description="Rhodanese" evidence="2">
    <location>
        <begin position="271"/>
        <end position="342"/>
    </location>
</feature>
<feature type="transmembrane region" description="Helical" evidence="1">
    <location>
        <begin position="42"/>
        <end position="62"/>
    </location>
</feature>
<comment type="caution">
    <text evidence="3">The sequence shown here is derived from an EMBL/GenBank/DDBJ whole genome shotgun (WGS) entry which is preliminary data.</text>
</comment>
<feature type="domain" description="Rhodanese" evidence="2">
    <location>
        <begin position="154"/>
        <end position="242"/>
    </location>
</feature>
<dbReference type="SMART" id="SM00450">
    <property type="entry name" value="RHOD"/>
    <property type="match status" value="1"/>
</dbReference>
<evidence type="ECO:0000259" key="2">
    <source>
        <dbReference type="PROSITE" id="PS50206"/>
    </source>
</evidence>
<keyword evidence="1" id="KW-1133">Transmembrane helix</keyword>
<evidence type="ECO:0000313" key="3">
    <source>
        <dbReference type="EMBL" id="PIR47672.1"/>
    </source>
</evidence>
<keyword evidence="1" id="KW-0472">Membrane</keyword>
<dbReference type="Pfam" id="PF00581">
    <property type="entry name" value="Rhodanese"/>
    <property type="match status" value="1"/>
</dbReference>
<gene>
    <name evidence="3" type="ORF">COV06_02195</name>
</gene>
<protein>
    <recommendedName>
        <fullName evidence="2">Rhodanese domain-containing protein</fullName>
    </recommendedName>
</protein>
<dbReference type="InterPro" id="IPR050229">
    <property type="entry name" value="GlpE_sulfurtransferase"/>
</dbReference>
<dbReference type="AlphaFoldDB" id="A0A2H0RM97"/>
<dbReference type="Gene3D" id="3.40.250.10">
    <property type="entry name" value="Rhodanese-like domain"/>
    <property type="match status" value="2"/>
</dbReference>